<name>A0ACC2UHP5_9FUNG</name>
<organism evidence="1 2">
    <name type="scientific">Entomophthora muscae</name>
    <dbReference type="NCBI Taxonomy" id="34485"/>
    <lineage>
        <taxon>Eukaryota</taxon>
        <taxon>Fungi</taxon>
        <taxon>Fungi incertae sedis</taxon>
        <taxon>Zoopagomycota</taxon>
        <taxon>Entomophthoromycotina</taxon>
        <taxon>Entomophthoromycetes</taxon>
        <taxon>Entomophthorales</taxon>
        <taxon>Entomophthoraceae</taxon>
        <taxon>Entomophthora</taxon>
    </lineage>
</organism>
<evidence type="ECO:0000313" key="1">
    <source>
        <dbReference type="EMBL" id="KAJ9085907.1"/>
    </source>
</evidence>
<keyword evidence="2" id="KW-1185">Reference proteome</keyword>
<comment type="caution">
    <text evidence="1">The sequence shown here is derived from an EMBL/GenBank/DDBJ whole genome shotgun (WGS) entry which is preliminary data.</text>
</comment>
<gene>
    <name evidence="1" type="ORF">DSO57_1009486</name>
</gene>
<protein>
    <submittedName>
        <fullName evidence="1">Uncharacterized protein</fullName>
    </submittedName>
</protein>
<dbReference type="EMBL" id="QTSX02000740">
    <property type="protein sequence ID" value="KAJ9085907.1"/>
    <property type="molecule type" value="Genomic_DNA"/>
</dbReference>
<proteinExistence type="predicted"/>
<accession>A0ACC2UHP5</accession>
<sequence length="172" mass="19325">MQAIQQTMATCHAKDRARVEALTNKSKTGDHNNPSTPATVHIDVEPIAEERTIHPDLEDWKKANNKAPKTQKKQKTQQPKPTQEPPNQTQLKPSFTINDPAPKGRPCKDNPIPIPGEDHGMQTDFGASQFPSYKKYNPPKQDTPISKHTSGTHKKNQHQQYSSSYLWVGQTI</sequence>
<dbReference type="Proteomes" id="UP001165960">
    <property type="component" value="Unassembled WGS sequence"/>
</dbReference>
<evidence type="ECO:0000313" key="2">
    <source>
        <dbReference type="Proteomes" id="UP001165960"/>
    </source>
</evidence>
<reference evidence="1" key="1">
    <citation type="submission" date="2022-04" db="EMBL/GenBank/DDBJ databases">
        <title>Genome of the entomopathogenic fungus Entomophthora muscae.</title>
        <authorList>
            <person name="Elya C."/>
            <person name="Lovett B.R."/>
            <person name="Lee E."/>
            <person name="Macias A.M."/>
            <person name="Hajek A.E."/>
            <person name="De Bivort B.L."/>
            <person name="Kasson M.T."/>
            <person name="De Fine Licht H.H."/>
            <person name="Stajich J.E."/>
        </authorList>
    </citation>
    <scope>NUCLEOTIDE SEQUENCE</scope>
    <source>
        <strain evidence="1">Berkeley</strain>
    </source>
</reference>